<dbReference type="AlphaFoldDB" id="A0A936NDT5"/>
<accession>A0A936NDT5</accession>
<reference evidence="1 2" key="1">
    <citation type="submission" date="2020-10" db="EMBL/GenBank/DDBJ databases">
        <title>Connecting structure to function with the recovery of over 1000 high-quality activated sludge metagenome-assembled genomes encoding full-length rRNA genes using long-read sequencing.</title>
        <authorList>
            <person name="Singleton C.M."/>
            <person name="Petriglieri F."/>
            <person name="Kristensen J.M."/>
            <person name="Kirkegaard R.H."/>
            <person name="Michaelsen T.Y."/>
            <person name="Andersen M.H."/>
            <person name="Karst S.M."/>
            <person name="Dueholm M.S."/>
            <person name="Nielsen P.H."/>
            <person name="Albertsen M."/>
        </authorList>
    </citation>
    <scope>NUCLEOTIDE SEQUENCE [LARGE SCALE GENOMIC DNA]</scope>
    <source>
        <strain evidence="1">Lyne_18-Q3-R50-59_MAXAC.006</strain>
    </source>
</reference>
<dbReference type="PANTHER" id="PTHR39217">
    <property type="match status" value="1"/>
</dbReference>
<dbReference type="Proteomes" id="UP000727993">
    <property type="component" value="Unassembled WGS sequence"/>
</dbReference>
<proteinExistence type="predicted"/>
<dbReference type="EMBL" id="JADJZA010000006">
    <property type="protein sequence ID" value="MBK9297019.1"/>
    <property type="molecule type" value="Genomic_DNA"/>
</dbReference>
<dbReference type="InterPro" id="IPR053191">
    <property type="entry name" value="DcsG_Biosynth_Enzyme"/>
</dbReference>
<evidence type="ECO:0008006" key="3">
    <source>
        <dbReference type="Google" id="ProtNLM"/>
    </source>
</evidence>
<sequence>MTPCSHRRRVGAHRLGDRPVTGAVDLSYAGSMRVAFVTTDDPSVTDEDVDRPAHERAFAAADIDLEYRSWTMAADWDAYDLVVIRSPWDYPERTVDFLAWLRSVEHLPTLMNPAPLISWNLDKRYLAELDHAGVPTVPTGFADSLRRVDALLGAQADRSRPGGSSGEVVVKPTISAGSRNTGRFAVDDPAARALAELILGAGGTVMIQPAIASVAERGEVGVIVFDGEISHAIVKAPILDVGGTLLGGSYREAITAADPTPAQREATMAAVDVVASIAAHKRWLSDDEPLLYGRYDLVSLNDGTEALLEAELFEPSFFLDTDPDSPARFVEAVRRRAIAVAERR</sequence>
<gene>
    <name evidence="1" type="ORF">IPN02_09320</name>
</gene>
<evidence type="ECO:0000313" key="1">
    <source>
        <dbReference type="EMBL" id="MBK9297019.1"/>
    </source>
</evidence>
<name>A0A936NDT5_9ACTN</name>
<dbReference type="SUPFAM" id="SSF56059">
    <property type="entry name" value="Glutathione synthetase ATP-binding domain-like"/>
    <property type="match status" value="1"/>
</dbReference>
<dbReference type="PANTHER" id="PTHR39217:SF1">
    <property type="entry name" value="GLUTATHIONE SYNTHETASE"/>
    <property type="match status" value="1"/>
</dbReference>
<protein>
    <recommendedName>
        <fullName evidence="3">ATP-grasp domain-containing protein</fullName>
    </recommendedName>
</protein>
<evidence type="ECO:0000313" key="2">
    <source>
        <dbReference type="Proteomes" id="UP000727993"/>
    </source>
</evidence>
<organism evidence="1 2">
    <name type="scientific">Candidatus Neomicrothrix subdominans</name>
    <dbReference type="NCBI Taxonomy" id="2954438"/>
    <lineage>
        <taxon>Bacteria</taxon>
        <taxon>Bacillati</taxon>
        <taxon>Actinomycetota</taxon>
        <taxon>Acidimicrobiia</taxon>
        <taxon>Acidimicrobiales</taxon>
        <taxon>Microthrixaceae</taxon>
        <taxon>Candidatus Neomicrothrix</taxon>
    </lineage>
</organism>
<comment type="caution">
    <text evidence="1">The sequence shown here is derived from an EMBL/GenBank/DDBJ whole genome shotgun (WGS) entry which is preliminary data.</text>
</comment>